<reference evidence="3 4" key="1">
    <citation type="journal article" date="2019" name="PLoS Negl. Trop. Dis.">
        <title>Revisiting the worldwide diversity of Leptospira species in the environment.</title>
        <authorList>
            <person name="Vincent A.T."/>
            <person name="Schiettekatte O."/>
            <person name="Bourhy P."/>
            <person name="Veyrier F.J."/>
            <person name="Picardeau M."/>
        </authorList>
    </citation>
    <scope>NUCLEOTIDE SEQUENCE [LARGE SCALE GENOMIC DNA]</scope>
    <source>
        <strain evidence="3 4">201702445</strain>
    </source>
</reference>
<evidence type="ECO:0000259" key="2">
    <source>
        <dbReference type="Pfam" id="PF00561"/>
    </source>
</evidence>
<dbReference type="RefSeq" id="WP_135572025.1">
    <property type="nucleotide sequence ID" value="NZ_RQGK01000072.1"/>
</dbReference>
<proteinExistence type="predicted"/>
<dbReference type="AlphaFoldDB" id="A0A6N4QUR3"/>
<dbReference type="SUPFAM" id="SSF53474">
    <property type="entry name" value="alpha/beta-Hydrolases"/>
    <property type="match status" value="1"/>
</dbReference>
<comment type="caution">
    <text evidence="3">The sequence shown here is derived from an EMBL/GenBank/DDBJ whole genome shotgun (WGS) entry which is preliminary data.</text>
</comment>
<sequence length="318" mass="36697">MIALHPSKSDASVKSKTALRFKTTFVSNGTLNLFLKYNTTAKERPDRETILFVHGYPDEHSTWDLQLHSLGEEFNVGAFDLRGAGNSSKPSRQKAYNAREIFKDFEAVIRFLGNGKPVHLVAHDWGALLAWAFVGDLEYSKSIRSYTAMGGPHPILARNLMFRYFFSFNPKKVWLSLKQSVKSWYIVFFQIPWLPGFLMRHLAKPIWNYLMVAAEIPKNDPMRNFTREEIVKSAVYPMNLYRELIRGKEYPTPKRISVPARVLIPLRDMAISPECYDSLKNVCDSLELFSVDSNHWIQKEHPILVSDKIRDFVILHSV</sequence>
<name>A0A6N4QUR3_9LEPT</name>
<dbReference type="PANTHER" id="PTHR43329">
    <property type="entry name" value="EPOXIDE HYDROLASE"/>
    <property type="match status" value="1"/>
</dbReference>
<keyword evidence="1 3" id="KW-0378">Hydrolase</keyword>
<feature type="domain" description="AB hydrolase-1" evidence="2">
    <location>
        <begin position="49"/>
        <end position="156"/>
    </location>
</feature>
<dbReference type="EMBL" id="RQGM01000003">
    <property type="protein sequence ID" value="TGL90039.1"/>
    <property type="molecule type" value="Genomic_DNA"/>
</dbReference>
<dbReference type="PRINTS" id="PR00412">
    <property type="entry name" value="EPOXHYDRLASE"/>
</dbReference>
<evidence type="ECO:0000313" key="4">
    <source>
        <dbReference type="Proteomes" id="UP000297613"/>
    </source>
</evidence>
<dbReference type="GO" id="GO:0016787">
    <property type="term" value="F:hydrolase activity"/>
    <property type="evidence" value="ECO:0007669"/>
    <property type="project" value="UniProtKB-KW"/>
</dbReference>
<gene>
    <name evidence="3" type="ORF">EHQ83_00325</name>
</gene>
<evidence type="ECO:0000313" key="3">
    <source>
        <dbReference type="EMBL" id="TGL90039.1"/>
    </source>
</evidence>
<dbReference type="InterPro" id="IPR029058">
    <property type="entry name" value="AB_hydrolase_fold"/>
</dbReference>
<dbReference type="Gene3D" id="3.40.50.1820">
    <property type="entry name" value="alpha/beta hydrolase"/>
    <property type="match status" value="1"/>
</dbReference>
<dbReference type="Proteomes" id="UP000297613">
    <property type="component" value="Unassembled WGS sequence"/>
</dbReference>
<evidence type="ECO:0000256" key="1">
    <source>
        <dbReference type="ARBA" id="ARBA00022801"/>
    </source>
</evidence>
<organism evidence="3 4">
    <name type="scientific">Leptospira yasudae</name>
    <dbReference type="NCBI Taxonomy" id="2202201"/>
    <lineage>
        <taxon>Bacteria</taxon>
        <taxon>Pseudomonadati</taxon>
        <taxon>Spirochaetota</taxon>
        <taxon>Spirochaetia</taxon>
        <taxon>Leptospirales</taxon>
        <taxon>Leptospiraceae</taxon>
        <taxon>Leptospira</taxon>
    </lineage>
</organism>
<dbReference type="InterPro" id="IPR000073">
    <property type="entry name" value="AB_hydrolase_1"/>
</dbReference>
<accession>A0A6N4QUR3</accession>
<dbReference type="InterPro" id="IPR000639">
    <property type="entry name" value="Epox_hydrolase-like"/>
</dbReference>
<dbReference type="Pfam" id="PF00561">
    <property type="entry name" value="Abhydrolase_1"/>
    <property type="match status" value="1"/>
</dbReference>
<protein>
    <submittedName>
        <fullName evidence="3">Alpha/beta fold hydrolase</fullName>
    </submittedName>
</protein>